<dbReference type="OrthoDB" id="9429671at2"/>
<dbReference type="EMBL" id="QLSV01000005">
    <property type="protein sequence ID" value="RAR48400.1"/>
    <property type="molecule type" value="Genomic_DNA"/>
</dbReference>
<evidence type="ECO:0000313" key="2">
    <source>
        <dbReference type="Proteomes" id="UP000249518"/>
    </source>
</evidence>
<dbReference type="Proteomes" id="UP000249518">
    <property type="component" value="Unassembled WGS sequence"/>
</dbReference>
<evidence type="ECO:0000313" key="1">
    <source>
        <dbReference type="EMBL" id="RAR48400.1"/>
    </source>
</evidence>
<comment type="caution">
    <text evidence="1">The sequence shown here is derived from an EMBL/GenBank/DDBJ whole genome shotgun (WGS) entry which is preliminary data.</text>
</comment>
<name>A0A328WQ06_9FLAO</name>
<keyword evidence="2" id="KW-1185">Reference proteome</keyword>
<organism evidence="1 2">
    <name type="scientific">Flavobacterium lacus</name>
    <dbReference type="NCBI Taxonomy" id="1353778"/>
    <lineage>
        <taxon>Bacteria</taxon>
        <taxon>Pseudomonadati</taxon>
        <taxon>Bacteroidota</taxon>
        <taxon>Flavobacteriia</taxon>
        <taxon>Flavobacteriales</taxon>
        <taxon>Flavobacteriaceae</taxon>
        <taxon>Flavobacterium</taxon>
    </lineage>
</organism>
<accession>A0A328WQ06</accession>
<dbReference type="AlphaFoldDB" id="A0A328WQ06"/>
<sequence length="177" mass="20539">MTDNNFDIKILDLHWIKDVDDPTDLYAHGHVFVKIGDEVIADKDSLDVTVSATGLYLMRTLKDNYKKDDYVSQLLPCCGHFIIADDDNNFVNICGCPSGIDWTIIHTDDNKIKHLSDSGQVAIIDKEQYKKIVLEFADQVENFYKTSIPKTIPTDDFDKKGYLTFWKEWRNLRDEWK</sequence>
<gene>
    <name evidence="1" type="ORF">B0I10_1058</name>
</gene>
<reference evidence="1 2" key="1">
    <citation type="submission" date="2018-06" db="EMBL/GenBank/DDBJ databases">
        <title>Genomic Encyclopedia of Type Strains, Phase III (KMG-III): the genomes of soil and plant-associated and newly described type strains.</title>
        <authorList>
            <person name="Whitman W."/>
        </authorList>
    </citation>
    <scope>NUCLEOTIDE SEQUENCE [LARGE SCALE GENOMIC DNA]</scope>
    <source>
        <strain evidence="1 2">CGMCC 1.12504</strain>
    </source>
</reference>
<protein>
    <submittedName>
        <fullName evidence="1">Uncharacterized protein</fullName>
    </submittedName>
</protein>
<dbReference type="RefSeq" id="WP_112085596.1">
    <property type="nucleotide sequence ID" value="NZ_QLSV01000005.1"/>
</dbReference>
<proteinExistence type="predicted"/>